<protein>
    <recommendedName>
        <fullName evidence="3">Transposase</fullName>
    </recommendedName>
</protein>
<name>A0ABX8WGJ0_9HYPH</name>
<organism evidence="1 2">
    <name type="scientific">Devosia salina</name>
    <dbReference type="NCBI Taxonomy" id="2860336"/>
    <lineage>
        <taxon>Bacteria</taxon>
        <taxon>Pseudomonadati</taxon>
        <taxon>Pseudomonadota</taxon>
        <taxon>Alphaproteobacteria</taxon>
        <taxon>Hyphomicrobiales</taxon>
        <taxon>Devosiaceae</taxon>
        <taxon>Devosia</taxon>
    </lineage>
</organism>
<dbReference type="EMBL" id="CP080590">
    <property type="protein sequence ID" value="QYO77131.1"/>
    <property type="molecule type" value="Genomic_DNA"/>
</dbReference>
<reference evidence="1 2" key="1">
    <citation type="submission" date="2021-08" db="EMBL/GenBank/DDBJ databases">
        <title>Devosia salina sp. nov., isolated from the South China Sea sediment.</title>
        <authorList>
            <person name="Zhou Z."/>
        </authorList>
    </citation>
    <scope>NUCLEOTIDE SEQUENCE [LARGE SCALE GENOMIC DNA]</scope>
    <source>
        <strain evidence="1 2">SCS-3</strain>
    </source>
</reference>
<gene>
    <name evidence="1" type="ORF">K1X15_00540</name>
</gene>
<sequence>MSILARLVAWLGKPLPSPRPAPHPDYLSLHDWADLPVHHPSCKAC</sequence>
<proteinExistence type="predicted"/>
<dbReference type="Proteomes" id="UP000825799">
    <property type="component" value="Chromosome"/>
</dbReference>
<accession>A0ABX8WGJ0</accession>
<keyword evidence="2" id="KW-1185">Reference proteome</keyword>
<evidence type="ECO:0000313" key="2">
    <source>
        <dbReference type="Proteomes" id="UP000825799"/>
    </source>
</evidence>
<evidence type="ECO:0008006" key="3">
    <source>
        <dbReference type="Google" id="ProtNLM"/>
    </source>
</evidence>
<dbReference type="RefSeq" id="WP_220305593.1">
    <property type="nucleotide sequence ID" value="NZ_CP080590.1"/>
</dbReference>
<evidence type="ECO:0000313" key="1">
    <source>
        <dbReference type="EMBL" id="QYO77131.1"/>
    </source>
</evidence>